<proteinExistence type="predicted"/>
<dbReference type="InParanoid" id="A0A7X0MX36"/>
<name>A0A7X0MX36_9GAMM</name>
<dbReference type="AlphaFoldDB" id="A0A7X0MX36"/>
<dbReference type="CDD" id="cd00761">
    <property type="entry name" value="Glyco_tranf_GTA_type"/>
    <property type="match status" value="1"/>
</dbReference>
<dbReference type="Gene3D" id="3.90.550.10">
    <property type="entry name" value="Spore Coat Polysaccharide Biosynthesis Protein SpsA, Chain A"/>
    <property type="match status" value="1"/>
</dbReference>
<evidence type="ECO:0000259" key="1">
    <source>
        <dbReference type="Pfam" id="PF00535"/>
    </source>
</evidence>
<accession>A0A7X0MX36</accession>
<protein>
    <submittedName>
        <fullName evidence="2">Glycosyltransferase involved in cell wall biosynthesis</fullName>
    </submittedName>
</protein>
<dbReference type="FunCoup" id="A0A7X0MX36">
    <property type="interactions" value="145"/>
</dbReference>
<feature type="domain" description="Glycosyltransferase 2-like" evidence="1">
    <location>
        <begin position="10"/>
        <end position="169"/>
    </location>
</feature>
<gene>
    <name evidence="2" type="ORF">HNR48_003370</name>
</gene>
<sequence>MNMNSPPIFSVVVPMYNVEKYIDECIQSILDQTYERFEIICVDDGCTDKTVHKVKAYEDSRIRLIQQENGGLSAARNTGIRYSRGLYIAFLDSDDFWHPDKLQAHFDHFEENANLGLSYTASLFVDEESREMGIGQHPKVKQITARDIFCRNPVGNGSAPVLRRAALNQIAFFDAGDQGKDRLYYFDENLRQSEDVDCWLRLALSTQWAIEGIDRALCYYRVNSEGLSCNLEKQLSSWERAISKHRVRFKSFYEKHYSLAKAYQLRYLARRAVMNKQSSAALGYVSRSLYCNISVLFQEPGRTAMTIAGAFLTLFPGFIYRAVRDLAFASLAKPKQSG</sequence>
<dbReference type="GO" id="GO:0016758">
    <property type="term" value="F:hexosyltransferase activity"/>
    <property type="evidence" value="ECO:0007669"/>
    <property type="project" value="UniProtKB-ARBA"/>
</dbReference>
<reference evidence="2 3" key="1">
    <citation type="submission" date="2020-08" db="EMBL/GenBank/DDBJ databases">
        <title>Genomic Encyclopedia of Type Strains, Phase IV (KMG-IV): sequencing the most valuable type-strain genomes for metagenomic binning, comparative biology and taxonomic classification.</title>
        <authorList>
            <person name="Goeker M."/>
        </authorList>
    </citation>
    <scope>NUCLEOTIDE SEQUENCE [LARGE SCALE GENOMIC DNA]</scope>
    <source>
        <strain evidence="2 3">DSM 22368</strain>
    </source>
</reference>
<dbReference type="Pfam" id="PF00535">
    <property type="entry name" value="Glycos_transf_2"/>
    <property type="match status" value="1"/>
</dbReference>
<evidence type="ECO:0000313" key="2">
    <source>
        <dbReference type="EMBL" id="MBB6523068.1"/>
    </source>
</evidence>
<dbReference type="Proteomes" id="UP000528457">
    <property type="component" value="Unassembled WGS sequence"/>
</dbReference>
<keyword evidence="3" id="KW-1185">Reference proteome</keyword>
<keyword evidence="2" id="KW-0808">Transferase</keyword>
<dbReference type="EMBL" id="JACHHT010000003">
    <property type="protein sequence ID" value="MBB6523068.1"/>
    <property type="molecule type" value="Genomic_DNA"/>
</dbReference>
<dbReference type="RefSeq" id="WP_166843881.1">
    <property type="nucleotide sequence ID" value="NZ_JAAONY010000003.1"/>
</dbReference>
<dbReference type="PANTHER" id="PTHR22916">
    <property type="entry name" value="GLYCOSYLTRANSFERASE"/>
    <property type="match status" value="1"/>
</dbReference>
<dbReference type="SUPFAM" id="SSF53448">
    <property type="entry name" value="Nucleotide-diphospho-sugar transferases"/>
    <property type="match status" value="1"/>
</dbReference>
<dbReference type="InterPro" id="IPR029044">
    <property type="entry name" value="Nucleotide-diphossugar_trans"/>
</dbReference>
<comment type="caution">
    <text evidence="2">The sequence shown here is derived from an EMBL/GenBank/DDBJ whole genome shotgun (WGS) entry which is preliminary data.</text>
</comment>
<dbReference type="InterPro" id="IPR001173">
    <property type="entry name" value="Glyco_trans_2-like"/>
</dbReference>
<evidence type="ECO:0000313" key="3">
    <source>
        <dbReference type="Proteomes" id="UP000528457"/>
    </source>
</evidence>
<organism evidence="2 3">
    <name type="scientific">Pseudoteredinibacter isoporae</name>
    <dbReference type="NCBI Taxonomy" id="570281"/>
    <lineage>
        <taxon>Bacteria</taxon>
        <taxon>Pseudomonadati</taxon>
        <taxon>Pseudomonadota</taxon>
        <taxon>Gammaproteobacteria</taxon>
        <taxon>Cellvibrionales</taxon>
        <taxon>Cellvibrionaceae</taxon>
        <taxon>Pseudoteredinibacter</taxon>
    </lineage>
</organism>
<dbReference type="PANTHER" id="PTHR22916:SF3">
    <property type="entry name" value="UDP-GLCNAC:BETAGAL BETA-1,3-N-ACETYLGLUCOSAMINYLTRANSFERASE-LIKE PROTEIN 1"/>
    <property type="match status" value="1"/>
</dbReference>